<dbReference type="PROSITE" id="PS51257">
    <property type="entry name" value="PROKAR_LIPOPROTEIN"/>
    <property type="match status" value="1"/>
</dbReference>
<dbReference type="InterPro" id="IPR058625">
    <property type="entry name" value="MdtA-like_BSH"/>
</dbReference>
<gene>
    <name evidence="2" type="ORF">IDJ75_02935</name>
</gene>
<dbReference type="RefSeq" id="WP_191174109.1">
    <property type="nucleotide sequence ID" value="NZ_JACWMW010000001.1"/>
</dbReference>
<dbReference type="Gene3D" id="2.40.50.100">
    <property type="match status" value="1"/>
</dbReference>
<dbReference type="Pfam" id="PF25917">
    <property type="entry name" value="BSH_RND"/>
    <property type="match status" value="1"/>
</dbReference>
<dbReference type="SUPFAM" id="SSF51230">
    <property type="entry name" value="Single hybrid motif"/>
    <property type="match status" value="1"/>
</dbReference>
<keyword evidence="3" id="KW-1185">Reference proteome</keyword>
<dbReference type="EMBL" id="JACWMW010000001">
    <property type="protein sequence ID" value="MBD1384219.1"/>
    <property type="molecule type" value="Genomic_DNA"/>
</dbReference>
<evidence type="ECO:0000259" key="1">
    <source>
        <dbReference type="Pfam" id="PF25917"/>
    </source>
</evidence>
<dbReference type="Proteomes" id="UP000618754">
    <property type="component" value="Unassembled WGS sequence"/>
</dbReference>
<sequence>MIIKRPYHLPLHILFTCLLTATIYSCGGSKPAEEDAATTPQTPITVTTIGNSAMADTIELNATSTFLQKNYVKANAIGYIQKVNVQPGHYVEKGQLMFTIKTKEAQSIGNTINVLDTTFKFSGINSIRASRSGFVTQLLHQVGDYVQDGDQLAIISDRESFAFVLQLPYELRGVIASNQNLMLTLPDGEKLNGHIASLMPSVDSLSQTQGIVIKINSNHPIPENLVAKAHIIKTAKSSAPSLPKSAVLSNETQNEFWVMKLINDTTAVKTSVKTGIESGGRVEITSPQFTPGDRIAVTGNYGLADTAKIKIVKQ</sequence>
<dbReference type="PANTHER" id="PTHR30469">
    <property type="entry name" value="MULTIDRUG RESISTANCE PROTEIN MDTA"/>
    <property type="match status" value="1"/>
</dbReference>
<reference evidence="2 3" key="1">
    <citation type="submission" date="2020-09" db="EMBL/GenBank/DDBJ databases">
        <title>Novel species of Mucilaginibacter isolated from a glacier on the Tibetan Plateau.</title>
        <authorList>
            <person name="Liu Q."/>
            <person name="Xin Y.-H."/>
        </authorList>
    </citation>
    <scope>NUCLEOTIDE SEQUENCE [LARGE SCALE GENOMIC DNA]</scope>
    <source>
        <strain evidence="2 3">CGMCC 1.13878</strain>
    </source>
</reference>
<dbReference type="PANTHER" id="PTHR30469:SF15">
    <property type="entry name" value="HLYD FAMILY OF SECRETION PROTEINS"/>
    <property type="match status" value="1"/>
</dbReference>
<evidence type="ECO:0000313" key="2">
    <source>
        <dbReference type="EMBL" id="MBD1384219.1"/>
    </source>
</evidence>
<dbReference type="InterPro" id="IPR011053">
    <property type="entry name" value="Single_hybrid_motif"/>
</dbReference>
<evidence type="ECO:0000313" key="3">
    <source>
        <dbReference type="Proteomes" id="UP000618754"/>
    </source>
</evidence>
<organism evidence="2 3">
    <name type="scientific">Mucilaginibacter rigui</name>
    <dbReference type="NCBI Taxonomy" id="534635"/>
    <lineage>
        <taxon>Bacteria</taxon>
        <taxon>Pseudomonadati</taxon>
        <taxon>Bacteroidota</taxon>
        <taxon>Sphingobacteriia</taxon>
        <taxon>Sphingobacteriales</taxon>
        <taxon>Sphingobacteriaceae</taxon>
        <taxon>Mucilaginibacter</taxon>
    </lineage>
</organism>
<name>A0ABR7X0W5_9SPHI</name>
<proteinExistence type="predicted"/>
<comment type="caution">
    <text evidence="2">The sequence shown here is derived from an EMBL/GenBank/DDBJ whole genome shotgun (WGS) entry which is preliminary data.</text>
</comment>
<protein>
    <submittedName>
        <fullName evidence="2">HlyD family efflux transporter periplasmic adaptor subunit</fullName>
    </submittedName>
</protein>
<feature type="domain" description="Multidrug resistance protein MdtA-like barrel-sandwich hybrid" evidence="1">
    <location>
        <begin position="72"/>
        <end position="155"/>
    </location>
</feature>
<dbReference type="Gene3D" id="2.40.420.20">
    <property type="match status" value="1"/>
</dbReference>
<accession>A0ABR7X0W5</accession>